<evidence type="ECO:0000256" key="1">
    <source>
        <dbReference type="SAM" id="Phobius"/>
    </source>
</evidence>
<keyword evidence="1" id="KW-0812">Transmembrane</keyword>
<keyword evidence="1" id="KW-1133">Transmembrane helix</keyword>
<dbReference type="Proteomes" id="UP000253664">
    <property type="component" value="Unassembled WGS sequence"/>
</dbReference>
<evidence type="ECO:0000313" key="2">
    <source>
        <dbReference type="EMBL" id="RCI14881.1"/>
    </source>
</evidence>
<proteinExistence type="predicted"/>
<organism evidence="2 3">
    <name type="scientific">Ophiocordyceps polyrhachis-furcata BCC 54312</name>
    <dbReference type="NCBI Taxonomy" id="1330021"/>
    <lineage>
        <taxon>Eukaryota</taxon>
        <taxon>Fungi</taxon>
        <taxon>Dikarya</taxon>
        <taxon>Ascomycota</taxon>
        <taxon>Pezizomycotina</taxon>
        <taxon>Sordariomycetes</taxon>
        <taxon>Hypocreomycetidae</taxon>
        <taxon>Hypocreales</taxon>
        <taxon>Ophiocordycipitaceae</taxon>
        <taxon>Ophiocordyceps</taxon>
    </lineage>
</organism>
<dbReference type="AlphaFoldDB" id="A0A367LKD0"/>
<feature type="non-terminal residue" evidence="2">
    <location>
        <position position="414"/>
    </location>
</feature>
<accession>A0A367LKD0</accession>
<keyword evidence="1" id="KW-0472">Membrane</keyword>
<comment type="caution">
    <text evidence="2">The sequence shown here is derived from an EMBL/GenBank/DDBJ whole genome shotgun (WGS) entry which is preliminary data.</text>
</comment>
<feature type="transmembrane region" description="Helical" evidence="1">
    <location>
        <begin position="130"/>
        <end position="152"/>
    </location>
</feature>
<keyword evidence="3" id="KW-1185">Reference proteome</keyword>
<name>A0A367LKD0_9HYPO</name>
<protein>
    <submittedName>
        <fullName evidence="2">Uncharacterized protein</fullName>
    </submittedName>
</protein>
<evidence type="ECO:0000313" key="3">
    <source>
        <dbReference type="Proteomes" id="UP000253664"/>
    </source>
</evidence>
<gene>
    <name evidence="2" type="ORF">L249_6571</name>
</gene>
<reference evidence="2 3" key="1">
    <citation type="journal article" date="2015" name="BMC Genomics">
        <title>Insights from the genome of Ophiocordyceps polyrhachis-furcata to pathogenicity and host specificity in insect fungi.</title>
        <authorList>
            <person name="Wichadakul D."/>
            <person name="Kobmoo N."/>
            <person name="Ingsriswang S."/>
            <person name="Tangphatsornruang S."/>
            <person name="Chantasingh D."/>
            <person name="Luangsa-ard J.J."/>
            <person name="Eurwilaichitr L."/>
        </authorList>
    </citation>
    <scope>NUCLEOTIDE SEQUENCE [LARGE SCALE GENOMIC DNA]</scope>
    <source>
        <strain evidence="2 3">BCC 54312</strain>
    </source>
</reference>
<sequence>MFLGSFAYINIPKPKAPPPPSTPPPLIPGSPDSKTCLGLAEQEKPRGRRTLLSTDDSCFEFCLHHLTEDVVCCPLSYVILKLCAVPVRRVSKEPSFLFIKKDSLDRDAGVTKPRKLIPHGFNCKSSGNRMLFLCLLAVLSGELGFLVVVVLLDNSHTAISPFEMHSLKPILLLLLISLSSRLTIAHPSATNRQIMQPCPYGIGGHILRCRSDYLWGFLQPNRRVRMLADSEGQWQLQFLDRDRKPTSWHELENHKCYRLKNLCLPSRTMPVKAPNTLWLRCVDQWRGGTLTFKERRTRTGLQLTDSSGRTIPPTTRGSTNPWCNYREGHDGPSFTFPEGLDGTIRHSFSFVRRNGNPTIKLSYMRDEPNSSRDAKLVRSAVRKDVFSNGRPRDLAFRRGVEVKLHSFLQEPDLD</sequence>
<dbReference type="EMBL" id="LKCN02000003">
    <property type="protein sequence ID" value="RCI14881.1"/>
    <property type="molecule type" value="Genomic_DNA"/>
</dbReference>